<evidence type="ECO:0000313" key="3">
    <source>
        <dbReference type="Proteomes" id="UP000092445"/>
    </source>
</evidence>
<keyword evidence="1" id="KW-0812">Transmembrane</keyword>
<name>A0A1B0AK87_GLOPL</name>
<feature type="transmembrane region" description="Helical" evidence="1">
    <location>
        <begin position="31"/>
        <end position="47"/>
    </location>
</feature>
<reference evidence="2" key="2">
    <citation type="submission" date="2020-05" db="UniProtKB">
        <authorList>
            <consortium name="EnsemblMetazoa"/>
        </authorList>
    </citation>
    <scope>IDENTIFICATION</scope>
    <source>
        <strain evidence="2">IAEA</strain>
    </source>
</reference>
<proteinExistence type="predicted"/>
<organism evidence="2 3">
    <name type="scientific">Glossina pallidipes</name>
    <name type="common">Tsetse fly</name>
    <dbReference type="NCBI Taxonomy" id="7398"/>
    <lineage>
        <taxon>Eukaryota</taxon>
        <taxon>Metazoa</taxon>
        <taxon>Ecdysozoa</taxon>
        <taxon>Arthropoda</taxon>
        <taxon>Hexapoda</taxon>
        <taxon>Insecta</taxon>
        <taxon>Pterygota</taxon>
        <taxon>Neoptera</taxon>
        <taxon>Endopterygota</taxon>
        <taxon>Diptera</taxon>
        <taxon>Brachycera</taxon>
        <taxon>Muscomorpha</taxon>
        <taxon>Hippoboscoidea</taxon>
        <taxon>Glossinidae</taxon>
        <taxon>Glossina</taxon>
    </lineage>
</organism>
<keyword evidence="3" id="KW-1185">Reference proteome</keyword>
<keyword evidence="1" id="KW-0472">Membrane</keyword>
<reference evidence="3" key="1">
    <citation type="submission" date="2014-03" db="EMBL/GenBank/DDBJ databases">
        <authorList>
            <person name="Aksoy S."/>
            <person name="Warren W."/>
            <person name="Wilson R.K."/>
        </authorList>
    </citation>
    <scope>NUCLEOTIDE SEQUENCE [LARGE SCALE GENOMIC DNA]</scope>
    <source>
        <strain evidence="3">IAEA</strain>
    </source>
</reference>
<dbReference type="VEuPathDB" id="VectorBase:GPAI048476"/>
<evidence type="ECO:0000256" key="1">
    <source>
        <dbReference type="SAM" id="Phobius"/>
    </source>
</evidence>
<evidence type="ECO:0000313" key="2">
    <source>
        <dbReference type="EnsemblMetazoa" id="GPAI048476-PA"/>
    </source>
</evidence>
<protein>
    <submittedName>
        <fullName evidence="2">Uncharacterized protein</fullName>
    </submittedName>
</protein>
<dbReference type="AlphaFoldDB" id="A0A1B0AK87"/>
<accession>A0A1B0AK87</accession>
<dbReference type="EnsemblMetazoa" id="GPAI048476-RA">
    <property type="protein sequence ID" value="GPAI048476-PA"/>
    <property type="gene ID" value="GPAI048476"/>
</dbReference>
<sequence length="104" mass="12065">MAATAIATSFIVSTNMKTSSSCVTKSFIFGFHFYFITCILMFSLNLIKDSYEKFLNYINNFKRCRKNHLKNNQNFDGWLWATSYSPCYGMTHLICVSCCLVDYE</sequence>
<dbReference type="Proteomes" id="UP000092445">
    <property type="component" value="Unassembled WGS sequence"/>
</dbReference>
<keyword evidence="1" id="KW-1133">Transmembrane helix</keyword>